<evidence type="ECO:0000313" key="2">
    <source>
        <dbReference type="EMBL" id="OAT82228.1"/>
    </source>
</evidence>
<dbReference type="SUPFAM" id="SSF51905">
    <property type="entry name" value="FAD/NAD(P)-binding domain"/>
    <property type="match status" value="1"/>
</dbReference>
<dbReference type="Gene3D" id="3.40.50.720">
    <property type="entry name" value="NAD(P)-binding Rossmann-like Domain"/>
    <property type="match status" value="1"/>
</dbReference>
<dbReference type="Pfam" id="PF13450">
    <property type="entry name" value="NAD_binding_8"/>
    <property type="match status" value="1"/>
</dbReference>
<accession>A0A1B7LF27</accession>
<dbReference type="PRINTS" id="PR00420">
    <property type="entry name" value="RNGMNOXGNASE"/>
</dbReference>
<dbReference type="PANTHER" id="PTHR42685">
    <property type="entry name" value="GERANYLGERANYL DIPHOSPHATE REDUCTASE"/>
    <property type="match status" value="1"/>
</dbReference>
<dbReference type="STRING" id="1838280.A6M21_08645"/>
<feature type="chain" id="PRO_5038704815" description="Dehydrogenase" evidence="1">
    <location>
        <begin position="22"/>
        <end position="370"/>
    </location>
</feature>
<proteinExistence type="predicted"/>
<organism evidence="2 3">
    <name type="scientific">Desulfotomaculum copahuensis</name>
    <dbReference type="NCBI Taxonomy" id="1838280"/>
    <lineage>
        <taxon>Bacteria</taxon>
        <taxon>Bacillati</taxon>
        <taxon>Bacillota</taxon>
        <taxon>Clostridia</taxon>
        <taxon>Eubacteriales</taxon>
        <taxon>Desulfotomaculaceae</taxon>
        <taxon>Desulfotomaculum</taxon>
    </lineage>
</organism>
<comment type="caution">
    <text evidence="2">The sequence shown here is derived from an EMBL/GenBank/DDBJ whole genome shotgun (WGS) entry which is preliminary data.</text>
</comment>
<dbReference type="AlphaFoldDB" id="A0A1B7LF27"/>
<dbReference type="EMBL" id="LYVF01000137">
    <property type="protein sequence ID" value="OAT82228.1"/>
    <property type="molecule type" value="Genomic_DNA"/>
</dbReference>
<dbReference type="InterPro" id="IPR036188">
    <property type="entry name" value="FAD/NAD-bd_sf"/>
</dbReference>
<name>A0A1B7LF27_9FIRM</name>
<evidence type="ECO:0000313" key="3">
    <source>
        <dbReference type="Proteomes" id="UP000078532"/>
    </source>
</evidence>
<dbReference type="OrthoDB" id="25353at2"/>
<gene>
    <name evidence="2" type="ORF">A6M21_08645</name>
</gene>
<reference evidence="2 3" key="1">
    <citation type="submission" date="2016-04" db="EMBL/GenBank/DDBJ databases">
        <authorList>
            <person name="Evans L.H."/>
            <person name="Alamgir A."/>
            <person name="Owens N."/>
            <person name="Weber N.D."/>
            <person name="Virtaneva K."/>
            <person name="Barbian K."/>
            <person name="Babar A."/>
            <person name="Rosenke K."/>
        </authorList>
    </citation>
    <scope>NUCLEOTIDE SEQUENCE [LARGE SCALE GENOMIC DNA]</scope>
    <source>
        <strain evidence="2 3">LMa1</strain>
    </source>
</reference>
<dbReference type="PANTHER" id="PTHR42685:SF22">
    <property type="entry name" value="CONDITIONED MEDIUM FACTOR RECEPTOR 1"/>
    <property type="match status" value="1"/>
</dbReference>
<keyword evidence="1" id="KW-0732">Signal</keyword>
<dbReference type="Proteomes" id="UP000078532">
    <property type="component" value="Unassembled WGS sequence"/>
</dbReference>
<protein>
    <recommendedName>
        <fullName evidence="4">Dehydrogenase</fullName>
    </recommendedName>
</protein>
<dbReference type="PROSITE" id="PS51257">
    <property type="entry name" value="PROKAR_LIPOPROTEIN"/>
    <property type="match status" value="1"/>
</dbReference>
<evidence type="ECO:0000256" key="1">
    <source>
        <dbReference type="SAM" id="SignalP"/>
    </source>
</evidence>
<dbReference type="InterPro" id="IPR050407">
    <property type="entry name" value="Geranylgeranyl_reductase"/>
</dbReference>
<feature type="signal peptide" evidence="1">
    <location>
        <begin position="1"/>
        <end position="21"/>
    </location>
</feature>
<evidence type="ECO:0008006" key="4">
    <source>
        <dbReference type="Google" id="ProtNLM"/>
    </source>
</evidence>
<dbReference type="Gene3D" id="3.50.50.60">
    <property type="entry name" value="FAD/NAD(P)-binding domain"/>
    <property type="match status" value="1"/>
</dbReference>
<dbReference type="RefSeq" id="WP_066667663.1">
    <property type="nucleotide sequence ID" value="NZ_LYVF01000137.1"/>
</dbReference>
<keyword evidence="3" id="KW-1185">Reference proteome</keyword>
<sequence length="370" mass="41364">MQQKRVAVAGAGLAGLSCALALEAGGISPVVFERKPHAGQRFAHISTVPLFAYHERDFSFGHLEKNYGIRVNPTAQFNKLILKGVKNNAEIKGELGYLVTVGQSDDCLEMQLFKQLRTPVQFEKQVDPVTLTNEYDYVVVATGAEEYANPALRLGLWHDLIRAWIKVCTVLGNFEPGTLTIWRNRSYCRDGFAYLAPFNGRRATLGLNVTGISQKELSAYWQAFIRSERLDYDIIDIMERDHVAGRLSRHQAGNLLFTGDAGGFKEPLLGMGTMAAIASGVLAARAIINGSDYEELVKPLLDWREKFIRLRRLLDHLDDAAYDRWLAVEGLWPVRKLMFESGLPWMDLAGMLSVPLDWLRGGTDCITNDS</sequence>